<dbReference type="InterPro" id="IPR003959">
    <property type="entry name" value="ATPase_AAA_core"/>
</dbReference>
<protein>
    <recommendedName>
        <fullName evidence="2">AAA+ ATPase domain-containing protein</fullName>
    </recommendedName>
</protein>
<dbReference type="Gene3D" id="3.40.50.300">
    <property type="entry name" value="P-loop containing nucleotide triphosphate hydrolases"/>
    <property type="match status" value="1"/>
</dbReference>
<accession>A0A6C0K5W0</accession>
<dbReference type="InterPro" id="IPR050747">
    <property type="entry name" value="Mitochondrial_chaperone_BCS1"/>
</dbReference>
<dbReference type="SMART" id="SM00382">
    <property type="entry name" value="AAA"/>
    <property type="match status" value="1"/>
</dbReference>
<sequence>MDVLAVVRTAFLVYALSNVQSLWSFLGSASTFFALENGAAALAWVKAQYKAAIAPAGPEDMSACIECERGVAPPQKGGQSPAFLTRMDAVIHYVSSSPATKRLLSIANHDYLPYELQPVRVADDIYFRLMSVDVDDGNIRNIKFQLFSKEGTIRSLQSFVESCNQEYERKMLNKLGNDLYFFDQIVEGKKKQRNNGTPLPTGFLVYTKHKFSTTRTFDNVYFEEQPVVKKRVEFFLENRKWYERKGIPYTLGFLFHGEPGTGKTSEIKAIANVAHRHPVNIQLSEIKTKTQLRHLFFSDDIHVYNGQTLEKYTIPISERVYIIEDADAMGDMLLKREWKQPEKVSVPSKDPFAPELDDDIIRDPIDLAFLLNLLDGTLESSGRILVFTSNFPERFDRALIRPGRIDMIIQFKKCSSAIVRQMVMGFYDLPTLDWDRPDLDGKWSPAEVNQVLFRNFENPTQALLDLETLTAGLQFPDHSQAVTCELPLL</sequence>
<dbReference type="GO" id="GO:0005524">
    <property type="term" value="F:ATP binding"/>
    <property type="evidence" value="ECO:0007669"/>
    <property type="project" value="InterPro"/>
</dbReference>
<evidence type="ECO:0000313" key="3">
    <source>
        <dbReference type="EMBL" id="QHU13089.1"/>
    </source>
</evidence>
<dbReference type="InterPro" id="IPR027417">
    <property type="entry name" value="P-loop_NTPase"/>
</dbReference>
<dbReference type="Pfam" id="PF00004">
    <property type="entry name" value="AAA"/>
    <property type="match status" value="1"/>
</dbReference>
<organism evidence="3">
    <name type="scientific">viral metagenome</name>
    <dbReference type="NCBI Taxonomy" id="1070528"/>
    <lineage>
        <taxon>unclassified sequences</taxon>
        <taxon>metagenomes</taxon>
        <taxon>organismal metagenomes</taxon>
    </lineage>
</organism>
<dbReference type="GO" id="GO:0016887">
    <property type="term" value="F:ATP hydrolysis activity"/>
    <property type="evidence" value="ECO:0007669"/>
    <property type="project" value="InterPro"/>
</dbReference>
<evidence type="ECO:0000259" key="2">
    <source>
        <dbReference type="SMART" id="SM00382"/>
    </source>
</evidence>
<proteinExistence type="inferred from homology"/>
<name>A0A6C0K5W0_9ZZZZ</name>
<dbReference type="InterPro" id="IPR003593">
    <property type="entry name" value="AAA+_ATPase"/>
</dbReference>
<dbReference type="PANTHER" id="PTHR23070">
    <property type="entry name" value="BCS1 AAA-TYPE ATPASE"/>
    <property type="match status" value="1"/>
</dbReference>
<feature type="domain" description="AAA+ ATPase" evidence="2">
    <location>
        <begin position="249"/>
        <end position="415"/>
    </location>
</feature>
<dbReference type="AlphaFoldDB" id="A0A6C0K5W0"/>
<evidence type="ECO:0000256" key="1">
    <source>
        <dbReference type="ARBA" id="ARBA00007448"/>
    </source>
</evidence>
<comment type="similarity">
    <text evidence="1">Belongs to the AAA ATPase family. BCS1 subfamily.</text>
</comment>
<dbReference type="SUPFAM" id="SSF52540">
    <property type="entry name" value="P-loop containing nucleoside triphosphate hydrolases"/>
    <property type="match status" value="1"/>
</dbReference>
<dbReference type="EMBL" id="MN740813">
    <property type="protein sequence ID" value="QHU13089.1"/>
    <property type="molecule type" value="Genomic_DNA"/>
</dbReference>
<reference evidence="3" key="1">
    <citation type="journal article" date="2020" name="Nature">
        <title>Giant virus diversity and host interactions through global metagenomics.</title>
        <authorList>
            <person name="Schulz F."/>
            <person name="Roux S."/>
            <person name="Paez-Espino D."/>
            <person name="Jungbluth S."/>
            <person name="Walsh D.A."/>
            <person name="Denef V.J."/>
            <person name="McMahon K.D."/>
            <person name="Konstantinidis K.T."/>
            <person name="Eloe-Fadrosh E.A."/>
            <person name="Kyrpides N.C."/>
            <person name="Woyke T."/>
        </authorList>
    </citation>
    <scope>NUCLEOTIDE SEQUENCE</scope>
    <source>
        <strain evidence="3">GVMAG-S-1101176-114</strain>
    </source>
</reference>